<reference evidence="2 3" key="1">
    <citation type="submission" date="2017-10" db="EMBL/GenBank/DDBJ databases">
        <title>The draft genome sequence of Lewinella nigricans NBRC 102662.</title>
        <authorList>
            <person name="Wang K."/>
        </authorList>
    </citation>
    <scope>NUCLEOTIDE SEQUENCE [LARGE SCALE GENOMIC DNA]</scope>
    <source>
        <strain evidence="2 3">NBRC 102662</strain>
    </source>
</reference>
<name>A0A2D0NGT8_FLAN2</name>
<keyword evidence="1" id="KW-0732">Signal</keyword>
<feature type="chain" id="PRO_5013265808" description="Thioredoxin domain-containing protein" evidence="1">
    <location>
        <begin position="22"/>
        <end position="524"/>
    </location>
</feature>
<dbReference type="RefSeq" id="WP_099149151.1">
    <property type="nucleotide sequence ID" value="NZ_PDUD01000009.1"/>
</dbReference>
<feature type="signal peptide" evidence="1">
    <location>
        <begin position="1"/>
        <end position="21"/>
    </location>
</feature>
<proteinExistence type="predicted"/>
<organism evidence="2 3">
    <name type="scientific">Flavilitoribacter nigricans (strain ATCC 23147 / DSM 23189 / NBRC 102662 / NCIMB 1420 / SS-2)</name>
    <name type="common">Lewinella nigricans</name>
    <dbReference type="NCBI Taxonomy" id="1122177"/>
    <lineage>
        <taxon>Bacteria</taxon>
        <taxon>Pseudomonadati</taxon>
        <taxon>Bacteroidota</taxon>
        <taxon>Saprospiria</taxon>
        <taxon>Saprospirales</taxon>
        <taxon>Lewinellaceae</taxon>
        <taxon>Flavilitoribacter</taxon>
    </lineage>
</organism>
<gene>
    <name evidence="2" type="ORF">CRP01_06285</name>
</gene>
<evidence type="ECO:0000313" key="3">
    <source>
        <dbReference type="Proteomes" id="UP000223913"/>
    </source>
</evidence>
<keyword evidence="3" id="KW-1185">Reference proteome</keyword>
<comment type="caution">
    <text evidence="2">The sequence shown here is derived from an EMBL/GenBank/DDBJ whole genome shotgun (WGS) entry which is preliminary data.</text>
</comment>
<dbReference type="EMBL" id="PDUD01000009">
    <property type="protein sequence ID" value="PHN07705.1"/>
    <property type="molecule type" value="Genomic_DNA"/>
</dbReference>
<evidence type="ECO:0000256" key="1">
    <source>
        <dbReference type="SAM" id="SignalP"/>
    </source>
</evidence>
<dbReference type="Gene3D" id="3.40.30.10">
    <property type="entry name" value="Glutaredoxin"/>
    <property type="match status" value="1"/>
</dbReference>
<dbReference type="SUPFAM" id="SSF52833">
    <property type="entry name" value="Thioredoxin-like"/>
    <property type="match status" value="1"/>
</dbReference>
<accession>A0A2D0NGT8</accession>
<dbReference type="Proteomes" id="UP000223913">
    <property type="component" value="Unassembled WGS sequence"/>
</dbReference>
<protein>
    <recommendedName>
        <fullName evidence="4">Thioredoxin domain-containing protein</fullName>
    </recommendedName>
</protein>
<sequence length="524" mass="60179">MQRILLILAFAGLSLSSTIYAQSVVRINANEYPYPFIFVSQSKYNADIAAGNQTDSLLWIGDTLTVQLPEMEEPLELRLSFQTEIGRKVVPLIVFPGDTIGVEIDVNRSLPASDLIYSEISGPNAAGHQFLYAHEYFPPIYYMDRMNAFLPKTSKDRLFEELQREFTRQLQPVDQLLAAGKIDTGYYDLVRGYVETPLLSNAVSQLYGKSYTEFEQLSIEDRQHLAEAVFAAYPPLEEKRLYGKQGSLYAINYFSFQRALAIGSDHFFGMPNDTVTVRGKSYILQDAFPGIYQIEDGSLREHLFAQMLYTYYQILQGDNQWLDGQTDFFFRLYPRSKYRRAIQWSQENSANKKRPERRMAATGVKVKSRVRSDEADLWQPVILDETWDLSLLKESSQNVVGGKNLYITIWSSGCESCREDFAFQDQTEKLLDRFRVERLYISVDDPENEEAWFQQLFERRLGGYHLRASAALKKELAAALGLGELSMEYPHYLMVSKGKIVEKNAARPGDFEALQEQVFQNFGY</sequence>
<dbReference type="OrthoDB" id="743079at2"/>
<dbReference type="AlphaFoldDB" id="A0A2D0NGT8"/>
<dbReference type="InterPro" id="IPR036249">
    <property type="entry name" value="Thioredoxin-like_sf"/>
</dbReference>
<evidence type="ECO:0008006" key="4">
    <source>
        <dbReference type="Google" id="ProtNLM"/>
    </source>
</evidence>
<evidence type="ECO:0000313" key="2">
    <source>
        <dbReference type="EMBL" id="PHN07705.1"/>
    </source>
</evidence>